<name>A0A0P8YWN9_9CLOT</name>
<evidence type="ECO:0000313" key="2">
    <source>
        <dbReference type="EMBL" id="KPU44142.1"/>
    </source>
</evidence>
<feature type="transmembrane region" description="Helical" evidence="1">
    <location>
        <begin position="6"/>
        <end position="32"/>
    </location>
</feature>
<dbReference type="OrthoDB" id="2112024at2"/>
<evidence type="ECO:0000256" key="1">
    <source>
        <dbReference type="SAM" id="Phobius"/>
    </source>
</evidence>
<dbReference type="RefSeq" id="WP_054875337.1">
    <property type="nucleotide sequence ID" value="NZ_LKET01000032.1"/>
</dbReference>
<gene>
    <name evidence="2" type="ORF">OXPF_23090</name>
</gene>
<dbReference type="AlphaFoldDB" id="A0A0P8YWN9"/>
<evidence type="ECO:0000313" key="3">
    <source>
        <dbReference type="Proteomes" id="UP000050326"/>
    </source>
</evidence>
<dbReference type="STRING" id="36849.OXPF_23090"/>
<organism evidence="2 3">
    <name type="scientific">Oxobacter pfennigii</name>
    <dbReference type="NCBI Taxonomy" id="36849"/>
    <lineage>
        <taxon>Bacteria</taxon>
        <taxon>Bacillati</taxon>
        <taxon>Bacillota</taxon>
        <taxon>Clostridia</taxon>
        <taxon>Eubacteriales</taxon>
        <taxon>Clostridiaceae</taxon>
        <taxon>Oxobacter</taxon>
    </lineage>
</organism>
<reference evidence="2 3" key="1">
    <citation type="submission" date="2015-09" db="EMBL/GenBank/DDBJ databases">
        <title>Genome sequence of Oxobacter pfennigii DSM 3222.</title>
        <authorList>
            <person name="Poehlein A."/>
            <person name="Bengelsdorf F.R."/>
            <person name="Schiel-Bengelsdorf B."/>
            <person name="Duerre P."/>
            <person name="Daniel R."/>
        </authorList>
    </citation>
    <scope>NUCLEOTIDE SEQUENCE [LARGE SCALE GENOMIC DNA]</scope>
    <source>
        <strain evidence="2 3">DSM 3222</strain>
    </source>
</reference>
<feature type="transmembrane region" description="Helical" evidence="1">
    <location>
        <begin position="53"/>
        <end position="72"/>
    </location>
</feature>
<dbReference type="Proteomes" id="UP000050326">
    <property type="component" value="Unassembled WGS sequence"/>
</dbReference>
<protein>
    <submittedName>
        <fullName evidence="2">Uncharacterized protein</fullName>
    </submittedName>
</protein>
<keyword evidence="3" id="KW-1185">Reference proteome</keyword>
<comment type="caution">
    <text evidence="2">The sequence shown here is derived from an EMBL/GenBank/DDBJ whole genome shotgun (WGS) entry which is preliminary data.</text>
</comment>
<proteinExistence type="predicted"/>
<dbReference type="EMBL" id="LKET01000032">
    <property type="protein sequence ID" value="KPU44142.1"/>
    <property type="molecule type" value="Genomic_DNA"/>
</dbReference>
<keyword evidence="1" id="KW-1133">Transmembrane helix</keyword>
<sequence>MNILKSTGWLLIIFFAAASIFGLTSGLQLLLFCFGLKEFLSAKEYYDNQQKKLAIASVIVGICVCVCAFLSITNII</sequence>
<keyword evidence="1" id="KW-0812">Transmembrane</keyword>
<keyword evidence="1" id="KW-0472">Membrane</keyword>
<accession>A0A0P8YWN9</accession>